<dbReference type="STRING" id="1903181.BTN85_0841"/>
<reference evidence="1" key="1">
    <citation type="submission" date="2016-12" db="EMBL/GenBank/DDBJ databases">
        <title>Discovery of methanogenic haloarchaea.</title>
        <authorList>
            <person name="Sorokin D.Y."/>
            <person name="Makarova K.S."/>
            <person name="Abbas B."/>
            <person name="Ferrer M."/>
            <person name="Golyshin P.N."/>
        </authorList>
    </citation>
    <scope>NUCLEOTIDE SEQUENCE [LARGE SCALE GENOMIC DNA]</scope>
    <source>
        <strain evidence="1">HMET1</strain>
    </source>
</reference>
<dbReference type="Gene3D" id="3.40.50.150">
    <property type="entry name" value="Vaccinia Virus protein VP39"/>
    <property type="match status" value="1"/>
</dbReference>
<dbReference type="InParanoid" id="A0A1Q6DVF3"/>
<keyword evidence="2" id="KW-1185">Reference proteome</keyword>
<gene>
    <name evidence="1" type="ORF">BTN85_0841</name>
</gene>
<accession>A0A1Q6DVF3</accession>
<organism evidence="1 2">
    <name type="scientific">Methanohalarchaeum thermophilum</name>
    <dbReference type="NCBI Taxonomy" id="1903181"/>
    <lineage>
        <taxon>Archaea</taxon>
        <taxon>Methanobacteriati</taxon>
        <taxon>Methanobacteriota</taxon>
        <taxon>Methanonatronarchaeia</taxon>
        <taxon>Methanonatronarchaeales</taxon>
        <taxon>Methanonatronarchaeaceae</taxon>
        <taxon>Candidatus Methanohalarchaeum</taxon>
    </lineage>
</organism>
<evidence type="ECO:0000313" key="2">
    <source>
        <dbReference type="Proteomes" id="UP000185744"/>
    </source>
</evidence>
<sequence length="291" mass="34487">MINQLEKFKEYLRVKEEIDGFSFNSEVKKNFMSLVDGDKLKILEIGFGLGSMIKRCIKWGFSSEIEYWGIDKNGELIEPAKKNLVDFLTNYGLNYYINGDRIKVDDNVKVDVRFYQSELMDFRRNNYFNLLLANSFFDLVDIDKSIKKILSLSEKNAIFYFTINYDGITRFLPYVDIKLDNKIEKIYNGSMNDLNCRYDQSRSGSYLVDSLKKHKCEIKNLGPSDWVINPSFGENEKYFLLYILNLIQETVRSQDSFDERTEKWFSKRRQQIKKEELFFRACNLDMVGYLK</sequence>
<dbReference type="AlphaFoldDB" id="A0A1Q6DVF3"/>
<protein>
    <submittedName>
        <fullName evidence="1">SAM-dependent methyltransferase</fullName>
    </submittedName>
</protein>
<dbReference type="InterPro" id="IPR029063">
    <property type="entry name" value="SAM-dependent_MTases_sf"/>
</dbReference>
<keyword evidence="1" id="KW-0489">Methyltransferase</keyword>
<dbReference type="GO" id="GO:0032259">
    <property type="term" value="P:methylation"/>
    <property type="evidence" value="ECO:0007669"/>
    <property type="project" value="UniProtKB-KW"/>
</dbReference>
<dbReference type="SUPFAM" id="SSF53335">
    <property type="entry name" value="S-adenosyl-L-methionine-dependent methyltransferases"/>
    <property type="match status" value="1"/>
</dbReference>
<keyword evidence="1" id="KW-0808">Transferase</keyword>
<dbReference type="Proteomes" id="UP000185744">
    <property type="component" value="Unassembled WGS sequence"/>
</dbReference>
<dbReference type="EMBL" id="MSDW01000001">
    <property type="protein sequence ID" value="OKY78351.1"/>
    <property type="molecule type" value="Genomic_DNA"/>
</dbReference>
<dbReference type="GO" id="GO:0008168">
    <property type="term" value="F:methyltransferase activity"/>
    <property type="evidence" value="ECO:0007669"/>
    <property type="project" value="UniProtKB-KW"/>
</dbReference>
<comment type="caution">
    <text evidence="1">The sequence shown here is derived from an EMBL/GenBank/DDBJ whole genome shotgun (WGS) entry which is preliminary data.</text>
</comment>
<evidence type="ECO:0000313" key="1">
    <source>
        <dbReference type="EMBL" id="OKY78351.1"/>
    </source>
</evidence>
<proteinExistence type="predicted"/>
<name>A0A1Q6DVF3_METT1</name>